<comment type="caution">
    <text evidence="2">The sequence shown here is derived from an EMBL/GenBank/DDBJ whole genome shotgun (WGS) entry which is preliminary data.</text>
</comment>
<name>A0ABT9RFE8_9ACTN</name>
<evidence type="ECO:0000313" key="3">
    <source>
        <dbReference type="Proteomes" id="UP001230426"/>
    </source>
</evidence>
<organism evidence="2 3">
    <name type="scientific">Streptosporangium brasiliense</name>
    <dbReference type="NCBI Taxonomy" id="47480"/>
    <lineage>
        <taxon>Bacteria</taxon>
        <taxon>Bacillati</taxon>
        <taxon>Actinomycetota</taxon>
        <taxon>Actinomycetes</taxon>
        <taxon>Streptosporangiales</taxon>
        <taxon>Streptosporangiaceae</taxon>
        <taxon>Streptosporangium</taxon>
    </lineage>
</organism>
<gene>
    <name evidence="2" type="ORF">J2S55_007257</name>
</gene>
<evidence type="ECO:0000256" key="1">
    <source>
        <dbReference type="SAM" id="MobiDB-lite"/>
    </source>
</evidence>
<evidence type="ECO:0008006" key="4">
    <source>
        <dbReference type="Google" id="ProtNLM"/>
    </source>
</evidence>
<dbReference type="EMBL" id="JAUSRB010000002">
    <property type="protein sequence ID" value="MDP9867991.1"/>
    <property type="molecule type" value="Genomic_DNA"/>
</dbReference>
<sequence>MSEDMLPAEARAEELLKAGAVLPPDTEGAGERAVPLTARRYRHPGLDGRVVVRLVAGELGAAEDLAAGFLGLEPDGEPAVVGLGSRRSLGFPEWVLVNHPEDGHHALAVVPELERTARQAKSKPKAALDTYQQLAGQLAAAVPHFLPTFYEQAGRVFLAVENSTYAAQMFAHARKAEAEHGLAVDDDRLDAVFLEFALAGALSVKVLSGYAKDLADRLPADEALRRFTRLCVRRTAGGLPPSAQMASDLRKLARAAGADADREEQAYLAELLGLPATQRAVTGWWKAHSAAIASLGRREPEVRGTLLNIMPQARDKELASVWLEVIEESGAAAGLAGGEVPERERPADGTAGWLDRFLQARNHAWGLPPRLPGLYALVERVADRLRAELADPGRTALSADYDVDLLDLLLALDVPVADPVEQRGLHLEHWAEGTGQRDLLALAADPRFRPAFQRGADGFDHDEDGLRAVRLLARSPGGRPMLAEWMRKVALRSSAAGLPELPDAMRRLSWLPGEALVLAEEEVRQAAGTDVALVLTRTLRAGLFDELGWPAWDEAAETLVPRKDVDDLVVADAWPHLIVAGSSQVRVLGAEGTVLTHDLRVPSGDTWSSDHGYHYVDGELLVYWYSRQLDGMRGYWHTSADRIQPLEGGGSTRGTRMNWYHGDDPVTLPLPGGGRTTGLGMLHPGDTTLPDERSVITDGTSFWAWTWDRSDHESTGWYEYDPISGEQGRKGLPGFLADALRTAPAGSAFRSGWLLPAPSDEPTPVGTSVDGLFGWRVVRLPDGSMRGEDLSGRAVTVADGSGAPLRALTFPGDDRPRAVVKNGGYQVDLVDPDGVVTAVAKTDDAPGPFAAGTLILPPPRYWHCLRPRDPEGSALLRRTDRDTSVALLEAAGTRGEIGEEKLRTRIRAILPQVSHEALVAGIAGIVRFAAARQAEFHAVAARLSEALAGGHREESPTGPVDRLLDQALSGLGASDGRSWYRQDLDSAFRQIQSIGRALAADPPEAAPDRLHLDLPEWQPAALSWVPLLDHAAALAFRAAAVAIEEEHRTALHGLLCELRDLGLPTAADPSRWRQMTLHLDGHHLPTVDGDFRHGTWLGALPLGDGALIAFVSRSSPDDSGCVWTALFHDPAGRFEVPRPYTVRSSSPVGDARRAGWLEAFLTELAERGQAPWRPEAAEEFARLTGVSSTTARLIVAGLPYVDTYERSFLSKEARATLGVKITDAVIARDELRKVSVAARRAVVAALLPEDPARLWTDGPDVAGAAEVWNGAVGRQAAIPEWLLGEAARAVRTGWDAGRALRALADPAATPELNRDLVWRVDGDRVRPVDGESAGFTASALVMAVVTAGWLAHRLPAGDPIRAALPGTLAAVRDRLAGPELVLDLGRYVDLPEFRKVAGAPTEIGEGYERYGAVIMATHDHRPAPGVRTALLDAAGDDPYLRALVGSEGPFPAVTALRTARDPRFEALLADPGDPVEGERDAAGTWWPQDPTRSVPDLVVEVAKEHGLGEDAAAVYLTLLAMPDPTDRNLARWTGWKPARLKEARAELAATDLVVGASRARAGRALFLPGGWTELRTPRLPLEQWKLPLFDLDGSSSVPLVPVQPAADLYRRAWQRVRDGDAPRFEELKIKRGRRR</sequence>
<dbReference type="Proteomes" id="UP001230426">
    <property type="component" value="Unassembled WGS sequence"/>
</dbReference>
<feature type="region of interest" description="Disordered" evidence="1">
    <location>
        <begin position="1469"/>
        <end position="1489"/>
    </location>
</feature>
<dbReference type="RefSeq" id="WP_306870276.1">
    <property type="nucleotide sequence ID" value="NZ_JAUSRB010000002.1"/>
</dbReference>
<accession>A0ABT9RFE8</accession>
<keyword evidence="3" id="KW-1185">Reference proteome</keyword>
<reference evidence="2 3" key="1">
    <citation type="submission" date="2023-07" db="EMBL/GenBank/DDBJ databases">
        <title>Sequencing the genomes of 1000 actinobacteria strains.</title>
        <authorList>
            <person name="Klenk H.-P."/>
        </authorList>
    </citation>
    <scope>NUCLEOTIDE SEQUENCE [LARGE SCALE GENOMIC DNA]</scope>
    <source>
        <strain evidence="2 3">DSM 44109</strain>
    </source>
</reference>
<evidence type="ECO:0000313" key="2">
    <source>
        <dbReference type="EMBL" id="MDP9867991.1"/>
    </source>
</evidence>
<protein>
    <recommendedName>
        <fullName evidence="4">DNA-binding protein</fullName>
    </recommendedName>
</protein>
<proteinExistence type="predicted"/>